<dbReference type="InterPro" id="IPR003313">
    <property type="entry name" value="AraC-bd"/>
</dbReference>
<dbReference type="InterPro" id="IPR009057">
    <property type="entry name" value="Homeodomain-like_sf"/>
</dbReference>
<dbReference type="RefSeq" id="WP_348702502.1">
    <property type="nucleotide sequence ID" value="NZ_CAXIYA010000004.1"/>
</dbReference>
<dbReference type="Proteomes" id="UP001497602">
    <property type="component" value="Unassembled WGS sequence"/>
</dbReference>
<name>A0ABP1FA30_9FLAO</name>
<keyword evidence="6" id="KW-1185">Reference proteome</keyword>
<evidence type="ECO:0000313" key="5">
    <source>
        <dbReference type="EMBL" id="CAL2105292.1"/>
    </source>
</evidence>
<organism evidence="5 6">
    <name type="scientific">Tenacibaculum vairaonense</name>
    <dbReference type="NCBI Taxonomy" id="3137860"/>
    <lineage>
        <taxon>Bacteria</taxon>
        <taxon>Pseudomonadati</taxon>
        <taxon>Bacteroidota</taxon>
        <taxon>Flavobacteriia</taxon>
        <taxon>Flavobacteriales</taxon>
        <taxon>Flavobacteriaceae</taxon>
        <taxon>Tenacibaculum</taxon>
    </lineage>
</organism>
<protein>
    <submittedName>
        <fullName evidence="5">AraC family transcriptional regulator, transcriptional activator of pobA</fullName>
    </submittedName>
</protein>
<reference evidence="5 6" key="1">
    <citation type="submission" date="2024-05" db="EMBL/GenBank/DDBJ databases">
        <authorList>
            <person name="Duchaud E."/>
        </authorList>
    </citation>
    <scope>NUCLEOTIDE SEQUENCE [LARGE SCALE GENOMIC DNA]</scope>
    <source>
        <strain evidence="5">Ena-SAMPLE-TAB-13-05-2024-13:56:06:370-140305</strain>
    </source>
</reference>
<evidence type="ECO:0000259" key="4">
    <source>
        <dbReference type="PROSITE" id="PS01124"/>
    </source>
</evidence>
<evidence type="ECO:0000256" key="1">
    <source>
        <dbReference type="ARBA" id="ARBA00023015"/>
    </source>
</evidence>
<dbReference type="SUPFAM" id="SSF46689">
    <property type="entry name" value="Homeodomain-like"/>
    <property type="match status" value="1"/>
</dbReference>
<gene>
    <name evidence="5" type="ORF">T190115A13A_140059</name>
</gene>
<keyword evidence="2" id="KW-0238">DNA-binding</keyword>
<keyword evidence="3" id="KW-0804">Transcription</keyword>
<feature type="domain" description="HTH araC/xylS-type" evidence="4">
    <location>
        <begin position="191"/>
        <end position="289"/>
    </location>
</feature>
<dbReference type="Pfam" id="PF02311">
    <property type="entry name" value="AraC_binding"/>
    <property type="match status" value="1"/>
</dbReference>
<dbReference type="PANTHER" id="PTHR43280:SF32">
    <property type="entry name" value="TRANSCRIPTIONAL REGULATORY PROTEIN"/>
    <property type="match status" value="1"/>
</dbReference>
<evidence type="ECO:0000256" key="3">
    <source>
        <dbReference type="ARBA" id="ARBA00023163"/>
    </source>
</evidence>
<sequence length="291" mass="34429">MSNDTIHVKFENQQFPEAAFDLLPLESLFHNFDLSHFEPPQIVEFYIIILIQENTGKHTIDFTDYDYQKGTLLTIRKDQIHKFHINKNVKGDLLLFTDHFLVSYLEKTENQKSLQLFNELLGKPKIQLTSKELEEVNSCIHRIKKEYFSIKDAYSLGIIRSELHILITKLYRIKSKNNEIVHNKKYLNEFITLQTLVENHVIQNAKVSYYASQMHLSTKTLNNITKSIVNKPAKTFIDEIYIKQIKRLLLNTESPIKEIAFTTGFEETTNFYKYFKRHTNLTPEKFRSKFK</sequence>
<evidence type="ECO:0000256" key="2">
    <source>
        <dbReference type="ARBA" id="ARBA00023125"/>
    </source>
</evidence>
<dbReference type="InterPro" id="IPR037923">
    <property type="entry name" value="HTH-like"/>
</dbReference>
<dbReference type="SUPFAM" id="SSF51215">
    <property type="entry name" value="Regulatory protein AraC"/>
    <property type="match status" value="1"/>
</dbReference>
<dbReference type="PROSITE" id="PS01124">
    <property type="entry name" value="HTH_ARAC_FAMILY_2"/>
    <property type="match status" value="1"/>
</dbReference>
<proteinExistence type="predicted"/>
<dbReference type="InterPro" id="IPR018060">
    <property type="entry name" value="HTH_AraC"/>
</dbReference>
<dbReference type="EMBL" id="CAXJRC010000005">
    <property type="protein sequence ID" value="CAL2105292.1"/>
    <property type="molecule type" value="Genomic_DNA"/>
</dbReference>
<dbReference type="Gene3D" id="1.10.10.60">
    <property type="entry name" value="Homeodomain-like"/>
    <property type="match status" value="1"/>
</dbReference>
<comment type="caution">
    <text evidence="5">The sequence shown here is derived from an EMBL/GenBank/DDBJ whole genome shotgun (WGS) entry which is preliminary data.</text>
</comment>
<dbReference type="Pfam" id="PF12833">
    <property type="entry name" value="HTH_18"/>
    <property type="match status" value="1"/>
</dbReference>
<evidence type="ECO:0000313" key="6">
    <source>
        <dbReference type="Proteomes" id="UP001497602"/>
    </source>
</evidence>
<dbReference type="SMART" id="SM00342">
    <property type="entry name" value="HTH_ARAC"/>
    <property type="match status" value="1"/>
</dbReference>
<keyword evidence="1" id="KW-0805">Transcription regulation</keyword>
<dbReference type="PANTHER" id="PTHR43280">
    <property type="entry name" value="ARAC-FAMILY TRANSCRIPTIONAL REGULATOR"/>
    <property type="match status" value="1"/>
</dbReference>
<accession>A0ABP1FA30</accession>